<dbReference type="InterPro" id="IPR046342">
    <property type="entry name" value="CBS_dom_sf"/>
</dbReference>
<sequence>MTEVRVDIECEKPPQEKILKAKRSLRKWKSFPAGGQSFKSGSRGKKWTKDLHSDILEINGSPLPKLSEEEEAVGIMTMEDVIEELLQEEIFDETDHHFEDS</sequence>
<name>A0AAV5KID0_9ROSI</name>
<evidence type="ECO:0000313" key="2">
    <source>
        <dbReference type="Proteomes" id="UP001054252"/>
    </source>
</evidence>
<dbReference type="EMBL" id="BPVZ01000065">
    <property type="protein sequence ID" value="GKV24290.1"/>
    <property type="molecule type" value="Genomic_DNA"/>
</dbReference>
<dbReference type="Gene3D" id="3.10.580.10">
    <property type="entry name" value="CBS-domain"/>
    <property type="match status" value="1"/>
</dbReference>
<gene>
    <name evidence="1" type="ORF">SLEP1_g33919</name>
</gene>
<comment type="caution">
    <text evidence="1">The sequence shown here is derived from an EMBL/GenBank/DDBJ whole genome shotgun (WGS) entry which is preliminary data.</text>
</comment>
<dbReference type="Proteomes" id="UP001054252">
    <property type="component" value="Unassembled WGS sequence"/>
</dbReference>
<dbReference type="AlphaFoldDB" id="A0AAV5KID0"/>
<proteinExistence type="predicted"/>
<keyword evidence="2" id="KW-1185">Reference proteome</keyword>
<accession>A0AAV5KID0</accession>
<organism evidence="1 2">
    <name type="scientific">Rubroshorea leprosula</name>
    <dbReference type="NCBI Taxonomy" id="152421"/>
    <lineage>
        <taxon>Eukaryota</taxon>
        <taxon>Viridiplantae</taxon>
        <taxon>Streptophyta</taxon>
        <taxon>Embryophyta</taxon>
        <taxon>Tracheophyta</taxon>
        <taxon>Spermatophyta</taxon>
        <taxon>Magnoliopsida</taxon>
        <taxon>eudicotyledons</taxon>
        <taxon>Gunneridae</taxon>
        <taxon>Pentapetalae</taxon>
        <taxon>rosids</taxon>
        <taxon>malvids</taxon>
        <taxon>Malvales</taxon>
        <taxon>Dipterocarpaceae</taxon>
        <taxon>Rubroshorea</taxon>
    </lineage>
</organism>
<reference evidence="1 2" key="1">
    <citation type="journal article" date="2021" name="Commun. Biol.">
        <title>The genome of Shorea leprosula (Dipterocarpaceae) highlights the ecological relevance of drought in aseasonal tropical rainforests.</title>
        <authorList>
            <person name="Ng K.K.S."/>
            <person name="Kobayashi M.J."/>
            <person name="Fawcett J.A."/>
            <person name="Hatakeyama M."/>
            <person name="Paape T."/>
            <person name="Ng C.H."/>
            <person name="Ang C.C."/>
            <person name="Tnah L.H."/>
            <person name="Lee C.T."/>
            <person name="Nishiyama T."/>
            <person name="Sese J."/>
            <person name="O'Brien M.J."/>
            <person name="Copetti D."/>
            <person name="Mohd Noor M.I."/>
            <person name="Ong R.C."/>
            <person name="Putra M."/>
            <person name="Sireger I.Z."/>
            <person name="Indrioko S."/>
            <person name="Kosugi Y."/>
            <person name="Izuno A."/>
            <person name="Isagi Y."/>
            <person name="Lee S.L."/>
            <person name="Shimizu K.K."/>
        </authorList>
    </citation>
    <scope>NUCLEOTIDE SEQUENCE [LARGE SCALE GENOMIC DNA]</scope>
    <source>
        <strain evidence="1">214</strain>
    </source>
</reference>
<protein>
    <submittedName>
        <fullName evidence="1">Uncharacterized protein</fullName>
    </submittedName>
</protein>
<evidence type="ECO:0000313" key="1">
    <source>
        <dbReference type="EMBL" id="GKV24290.1"/>
    </source>
</evidence>